<keyword evidence="2" id="KW-0963">Cytoplasm</keyword>
<dbReference type="NCBIfam" id="TIGR00242">
    <property type="entry name" value="division/cell wall cluster transcriptional repressor MraZ"/>
    <property type="match status" value="1"/>
</dbReference>
<dbReference type="PROSITE" id="PS51740">
    <property type="entry name" value="SPOVT_ABRB"/>
    <property type="match status" value="2"/>
</dbReference>
<proteinExistence type="inferred from homology"/>
<sequence>MFRGVNVINLDKKGRIAIPTRYRQLLQECCDGCLVATIDPDDACLLIYPLDEWTRIQQKIESLPSFHPLSRRIQRLLIGYATDLDLDKNGRMLIPPLLREYAVLDKRCILLGQGKKFELWNEKTWHDCRDKYLQASGGQDDHPIELQSLSL</sequence>
<evidence type="ECO:0000256" key="4">
    <source>
        <dbReference type="ARBA" id="ARBA00023015"/>
    </source>
</evidence>
<dbReference type="InterPro" id="IPR037914">
    <property type="entry name" value="SpoVT-AbrB_sf"/>
</dbReference>
<dbReference type="InterPro" id="IPR020603">
    <property type="entry name" value="MraZ_dom"/>
</dbReference>
<dbReference type="GO" id="GO:0003700">
    <property type="term" value="F:DNA-binding transcription factor activity"/>
    <property type="evidence" value="ECO:0007669"/>
    <property type="project" value="InterPro"/>
</dbReference>
<protein>
    <recommendedName>
        <fullName evidence="1">Transcriptional regulator MraZ</fullName>
    </recommendedName>
</protein>
<dbReference type="EMBL" id="NSIT01000020">
    <property type="protein sequence ID" value="PJE80353.1"/>
    <property type="molecule type" value="Genomic_DNA"/>
</dbReference>
<dbReference type="GO" id="GO:2000143">
    <property type="term" value="P:negative regulation of DNA-templated transcription initiation"/>
    <property type="evidence" value="ECO:0007669"/>
    <property type="project" value="TreeGrafter"/>
</dbReference>
<dbReference type="PANTHER" id="PTHR34701:SF1">
    <property type="entry name" value="TRANSCRIPTIONAL REGULATOR MRAZ"/>
    <property type="match status" value="1"/>
</dbReference>
<dbReference type="Pfam" id="PF02381">
    <property type="entry name" value="MraZ"/>
    <property type="match status" value="2"/>
</dbReference>
<evidence type="ECO:0000256" key="1">
    <source>
        <dbReference type="ARBA" id="ARBA00013860"/>
    </source>
</evidence>
<feature type="domain" description="SpoVT-AbrB" evidence="7">
    <location>
        <begin position="81"/>
        <end position="124"/>
    </location>
</feature>
<evidence type="ECO:0000256" key="3">
    <source>
        <dbReference type="ARBA" id="ARBA00022737"/>
    </source>
</evidence>
<comment type="caution">
    <text evidence="8">The sequence shown here is derived from an EMBL/GenBank/DDBJ whole genome shotgun (WGS) entry which is preliminary data.</text>
</comment>
<evidence type="ECO:0000313" key="8">
    <source>
        <dbReference type="EMBL" id="PJE80353.1"/>
    </source>
</evidence>
<dbReference type="InterPro" id="IPR038619">
    <property type="entry name" value="MraZ_sf"/>
</dbReference>
<keyword evidence="6" id="KW-0804">Transcription</keyword>
<reference evidence="8" key="1">
    <citation type="journal article" date="2017" name="Appl. Environ. Microbiol.">
        <title>Molecular characterization of an Endozoicomonas-like organism causing infection in king scallop Pecten maximus L.</title>
        <authorList>
            <person name="Cano I."/>
            <person name="van Aerle R."/>
            <person name="Ross S."/>
            <person name="Verner-Jeffreys D.W."/>
            <person name="Paley R.K."/>
            <person name="Rimmer G."/>
            <person name="Ryder D."/>
            <person name="Hooper P."/>
            <person name="Stone D."/>
            <person name="Feist S.W."/>
        </authorList>
    </citation>
    <scope>NUCLEOTIDE SEQUENCE</scope>
</reference>
<dbReference type="InterPro" id="IPR035642">
    <property type="entry name" value="MraZ_N"/>
</dbReference>
<dbReference type="AlphaFoldDB" id="A0A2H9TAU9"/>
<feature type="domain" description="SpoVT-AbrB" evidence="7">
    <location>
        <begin position="5"/>
        <end position="52"/>
    </location>
</feature>
<keyword evidence="4" id="KW-0805">Transcription regulation</keyword>
<keyword evidence="5" id="KW-0238">DNA-binding</keyword>
<dbReference type="InterPro" id="IPR007159">
    <property type="entry name" value="SpoVT-AbrB_dom"/>
</dbReference>
<evidence type="ECO:0000256" key="2">
    <source>
        <dbReference type="ARBA" id="ARBA00022490"/>
    </source>
</evidence>
<evidence type="ECO:0000259" key="7">
    <source>
        <dbReference type="PROSITE" id="PS51740"/>
    </source>
</evidence>
<name>A0A2H9TAU9_9ZZZZ</name>
<dbReference type="GO" id="GO:0000976">
    <property type="term" value="F:transcription cis-regulatory region binding"/>
    <property type="evidence" value="ECO:0007669"/>
    <property type="project" value="TreeGrafter"/>
</dbReference>
<gene>
    <name evidence="8" type="primary">mraZ</name>
    <name evidence="8" type="ORF">CI610_00636</name>
</gene>
<evidence type="ECO:0000256" key="6">
    <source>
        <dbReference type="ARBA" id="ARBA00023163"/>
    </source>
</evidence>
<dbReference type="CDD" id="cd16321">
    <property type="entry name" value="MraZ_C"/>
    <property type="match status" value="1"/>
</dbReference>
<accession>A0A2H9TAU9</accession>
<keyword evidence="3" id="KW-0677">Repeat</keyword>
<dbReference type="InterPro" id="IPR035644">
    <property type="entry name" value="MraZ_C"/>
</dbReference>
<organism evidence="8">
    <name type="scientific">invertebrate metagenome</name>
    <dbReference type="NCBI Taxonomy" id="1711999"/>
    <lineage>
        <taxon>unclassified sequences</taxon>
        <taxon>metagenomes</taxon>
        <taxon>organismal metagenomes</taxon>
    </lineage>
</organism>
<dbReference type="Gene3D" id="3.40.1550.20">
    <property type="entry name" value="Transcriptional regulator MraZ domain"/>
    <property type="match status" value="1"/>
</dbReference>
<dbReference type="InterPro" id="IPR003444">
    <property type="entry name" value="MraZ"/>
</dbReference>
<evidence type="ECO:0000256" key="5">
    <source>
        <dbReference type="ARBA" id="ARBA00023125"/>
    </source>
</evidence>
<dbReference type="CDD" id="cd16320">
    <property type="entry name" value="MraZ_N"/>
    <property type="match status" value="1"/>
</dbReference>
<dbReference type="SUPFAM" id="SSF89447">
    <property type="entry name" value="AbrB/MazE/MraZ-like"/>
    <property type="match status" value="1"/>
</dbReference>
<dbReference type="HAMAP" id="MF_01008">
    <property type="entry name" value="MraZ"/>
    <property type="match status" value="1"/>
</dbReference>
<dbReference type="PANTHER" id="PTHR34701">
    <property type="entry name" value="TRANSCRIPTIONAL REGULATOR MRAZ"/>
    <property type="match status" value="1"/>
</dbReference>